<sequence length="267" mass="30193">MALEDIVVYETTATSQVEYLLDDDDDDNFSHNVNIPRTCHGLAVHQLQAEVSRNPIPLGLENETAGDYPLPARDRSLVQTYDIRRYGGWNRGPLPLDGEVFNFWGNHYMIAPSTITNAGRGLFIVEDLYVPPNSEVTLMSFCGPIYGWGDWHRLSRYVQSMSTYGICLNASSLSSRRILHAENERLYIDGRPYRHGHIAGLINSSRGLHNSSRTNCTSEECENSHESPYMSRDVSRYIVVNAITTLHAGDELLVNYGWRSVCLFEDD</sequence>
<comment type="caution">
    <text evidence="2">The sequence shown here is derived from an EMBL/GenBank/DDBJ whole genome shotgun (WGS) entry which is preliminary data.</text>
</comment>
<keyword evidence="3" id="KW-1185">Reference proteome</keyword>
<accession>A0A8T2SX59</accession>
<evidence type="ECO:0000313" key="2">
    <source>
        <dbReference type="EMBL" id="KAH7372680.1"/>
    </source>
</evidence>
<evidence type="ECO:0000313" key="3">
    <source>
        <dbReference type="Proteomes" id="UP000825935"/>
    </source>
</evidence>
<dbReference type="Pfam" id="PF00856">
    <property type="entry name" value="SET"/>
    <property type="match status" value="1"/>
</dbReference>
<feature type="domain" description="SET" evidence="1">
    <location>
        <begin position="96"/>
        <end position="257"/>
    </location>
</feature>
<dbReference type="EMBL" id="CM035422">
    <property type="protein sequence ID" value="KAH7372680.1"/>
    <property type="molecule type" value="Genomic_DNA"/>
</dbReference>
<gene>
    <name evidence="2" type="ORF">KP509_17G016000</name>
</gene>
<protein>
    <recommendedName>
        <fullName evidence="1">SET domain-containing protein</fullName>
    </recommendedName>
</protein>
<dbReference type="AlphaFoldDB" id="A0A8T2SX59"/>
<evidence type="ECO:0000259" key="1">
    <source>
        <dbReference type="PROSITE" id="PS50280"/>
    </source>
</evidence>
<dbReference type="Gene3D" id="2.170.270.10">
    <property type="entry name" value="SET domain"/>
    <property type="match status" value="1"/>
</dbReference>
<proteinExistence type="predicted"/>
<dbReference type="Proteomes" id="UP000825935">
    <property type="component" value="Chromosome 17"/>
</dbReference>
<name>A0A8T2SX59_CERRI</name>
<dbReference type="SUPFAM" id="SSF82199">
    <property type="entry name" value="SET domain"/>
    <property type="match status" value="1"/>
</dbReference>
<reference evidence="2" key="1">
    <citation type="submission" date="2021-08" db="EMBL/GenBank/DDBJ databases">
        <title>WGS assembly of Ceratopteris richardii.</title>
        <authorList>
            <person name="Marchant D.B."/>
            <person name="Chen G."/>
            <person name="Jenkins J."/>
            <person name="Shu S."/>
            <person name="Leebens-Mack J."/>
            <person name="Grimwood J."/>
            <person name="Schmutz J."/>
            <person name="Soltis P."/>
            <person name="Soltis D."/>
            <person name="Chen Z.-H."/>
        </authorList>
    </citation>
    <scope>NUCLEOTIDE SEQUENCE</scope>
    <source>
        <strain evidence="2">Whitten #5841</strain>
        <tissue evidence="2">Leaf</tissue>
    </source>
</reference>
<organism evidence="2 3">
    <name type="scientific">Ceratopteris richardii</name>
    <name type="common">Triangle waterfern</name>
    <dbReference type="NCBI Taxonomy" id="49495"/>
    <lineage>
        <taxon>Eukaryota</taxon>
        <taxon>Viridiplantae</taxon>
        <taxon>Streptophyta</taxon>
        <taxon>Embryophyta</taxon>
        <taxon>Tracheophyta</taxon>
        <taxon>Polypodiopsida</taxon>
        <taxon>Polypodiidae</taxon>
        <taxon>Polypodiales</taxon>
        <taxon>Pteridineae</taxon>
        <taxon>Pteridaceae</taxon>
        <taxon>Parkerioideae</taxon>
        <taxon>Ceratopteris</taxon>
    </lineage>
</organism>
<dbReference type="PROSITE" id="PS50280">
    <property type="entry name" value="SET"/>
    <property type="match status" value="1"/>
</dbReference>
<dbReference type="InterPro" id="IPR046341">
    <property type="entry name" value="SET_dom_sf"/>
</dbReference>
<dbReference type="InterPro" id="IPR001214">
    <property type="entry name" value="SET_dom"/>
</dbReference>